<name>A0A540KYU5_MALBA</name>
<accession>A0A540KYU5</accession>
<gene>
    <name evidence="2" type="ORF">C1H46_035054</name>
</gene>
<evidence type="ECO:0000256" key="1">
    <source>
        <dbReference type="SAM" id="MobiDB-lite"/>
    </source>
</evidence>
<reference evidence="2 3" key="1">
    <citation type="journal article" date="2019" name="G3 (Bethesda)">
        <title>Sequencing of a Wild Apple (Malus baccata) Genome Unravels the Differences Between Cultivated and Wild Apple Species Regarding Disease Resistance and Cold Tolerance.</title>
        <authorList>
            <person name="Chen X."/>
        </authorList>
    </citation>
    <scope>NUCLEOTIDE SEQUENCE [LARGE SCALE GENOMIC DNA]</scope>
    <source>
        <strain evidence="3">cv. Shandingzi</strain>
        <tissue evidence="2">Leaves</tissue>
    </source>
</reference>
<organism evidence="2 3">
    <name type="scientific">Malus baccata</name>
    <name type="common">Siberian crab apple</name>
    <name type="synonym">Pyrus baccata</name>
    <dbReference type="NCBI Taxonomy" id="106549"/>
    <lineage>
        <taxon>Eukaryota</taxon>
        <taxon>Viridiplantae</taxon>
        <taxon>Streptophyta</taxon>
        <taxon>Embryophyta</taxon>
        <taxon>Tracheophyta</taxon>
        <taxon>Spermatophyta</taxon>
        <taxon>Magnoliopsida</taxon>
        <taxon>eudicotyledons</taxon>
        <taxon>Gunneridae</taxon>
        <taxon>Pentapetalae</taxon>
        <taxon>rosids</taxon>
        <taxon>fabids</taxon>
        <taxon>Rosales</taxon>
        <taxon>Rosaceae</taxon>
        <taxon>Amygdaloideae</taxon>
        <taxon>Maleae</taxon>
        <taxon>Malus</taxon>
    </lineage>
</organism>
<evidence type="ECO:0000313" key="3">
    <source>
        <dbReference type="Proteomes" id="UP000315295"/>
    </source>
</evidence>
<dbReference type="AlphaFoldDB" id="A0A540KYU5"/>
<evidence type="ECO:0000313" key="2">
    <source>
        <dbReference type="EMBL" id="TQD79404.1"/>
    </source>
</evidence>
<dbReference type="Proteomes" id="UP000315295">
    <property type="component" value="Unassembled WGS sequence"/>
</dbReference>
<keyword evidence="3" id="KW-1185">Reference proteome</keyword>
<comment type="caution">
    <text evidence="2">The sequence shown here is derived from an EMBL/GenBank/DDBJ whole genome shotgun (WGS) entry which is preliminary data.</text>
</comment>
<feature type="region of interest" description="Disordered" evidence="1">
    <location>
        <begin position="1"/>
        <end position="22"/>
    </location>
</feature>
<dbReference type="EMBL" id="VIEB01000861">
    <property type="protein sequence ID" value="TQD79404.1"/>
    <property type="molecule type" value="Genomic_DNA"/>
</dbReference>
<sequence>MVVGDVGMAEAASSPSGMPEYKDQYDHYSRRFSELYDIINKNSNKEDANYIHDLKDEFVDDFAKAFAAALDELGSSADEAGKALFPEYGKKKMVVNGFL</sequence>
<proteinExistence type="predicted"/>
<protein>
    <submittedName>
        <fullName evidence="2">Uncharacterized protein</fullName>
    </submittedName>
</protein>